<dbReference type="PANTHER" id="PTHR41373:SF1">
    <property type="entry name" value="PHOSPHATIDYLGLYCEROL LYSYLTRANSFERASE C-TERMINAL DOMAIN-CONTAINING PROTEIN"/>
    <property type="match status" value="1"/>
</dbReference>
<reference evidence="3" key="1">
    <citation type="submission" date="2016-10" db="EMBL/GenBank/DDBJ databases">
        <authorList>
            <person name="Varghese N."/>
            <person name="Submissions S."/>
        </authorList>
    </citation>
    <scope>NUCLEOTIDE SEQUENCE [LARGE SCALE GENOMIC DNA]</scope>
    <source>
        <strain evidence="3">DSM 23256</strain>
    </source>
</reference>
<dbReference type="STRING" id="1123285.SAMN05660235_01889"/>
<feature type="domain" description="Phosphatidylglycerol lysyltransferase C-terminal" evidence="1">
    <location>
        <begin position="2"/>
        <end position="216"/>
    </location>
</feature>
<dbReference type="InterPro" id="IPR016732">
    <property type="entry name" value="UCP018688"/>
</dbReference>
<evidence type="ECO:0000313" key="3">
    <source>
        <dbReference type="Proteomes" id="UP000243333"/>
    </source>
</evidence>
<dbReference type="InterPro" id="IPR024320">
    <property type="entry name" value="LPG_synthase_C"/>
</dbReference>
<dbReference type="EMBL" id="FNBU01000013">
    <property type="protein sequence ID" value="SDF52297.1"/>
    <property type="molecule type" value="Genomic_DNA"/>
</dbReference>
<evidence type="ECO:0000313" key="2">
    <source>
        <dbReference type="EMBL" id="SDF52297.1"/>
    </source>
</evidence>
<dbReference type="SUPFAM" id="SSF55729">
    <property type="entry name" value="Acyl-CoA N-acyltransferases (Nat)"/>
    <property type="match status" value="2"/>
</dbReference>
<dbReference type="Proteomes" id="UP000243333">
    <property type="component" value="Unassembled WGS sequence"/>
</dbReference>
<dbReference type="InterPro" id="IPR016181">
    <property type="entry name" value="Acyl_CoA_acyltransferase"/>
</dbReference>
<gene>
    <name evidence="2" type="ORF">SAMN05660235_01889</name>
</gene>
<dbReference type="Pfam" id="PF09924">
    <property type="entry name" value="LPG_synthase_C"/>
    <property type="match status" value="1"/>
</dbReference>
<protein>
    <recommendedName>
        <fullName evidence="1">Phosphatidylglycerol lysyltransferase C-terminal domain-containing protein</fullName>
    </recommendedName>
</protein>
<dbReference type="AlphaFoldDB" id="A0A1G7LS02"/>
<proteinExistence type="predicted"/>
<accession>A0A1G7LS02</accession>
<evidence type="ECO:0000259" key="1">
    <source>
        <dbReference type="Pfam" id="PF09924"/>
    </source>
</evidence>
<organism evidence="2 3">
    <name type="scientific">Sporolituus thermophilus DSM 23256</name>
    <dbReference type="NCBI Taxonomy" id="1123285"/>
    <lineage>
        <taxon>Bacteria</taxon>
        <taxon>Bacillati</taxon>
        <taxon>Bacillota</taxon>
        <taxon>Negativicutes</taxon>
        <taxon>Selenomonadales</taxon>
        <taxon>Sporomusaceae</taxon>
        <taxon>Sporolituus</taxon>
    </lineage>
</organism>
<name>A0A1G7LS02_9FIRM</name>
<dbReference type="PANTHER" id="PTHR41373">
    <property type="entry name" value="DUF2156 DOMAIN-CONTAINING PROTEIN"/>
    <property type="match status" value="1"/>
</dbReference>
<keyword evidence="3" id="KW-1185">Reference proteome</keyword>
<dbReference type="Gene3D" id="3.40.630.30">
    <property type="match status" value="1"/>
</dbReference>
<sequence length="220" mass="25906">MLDQLAEQFAREGRPFFMKAATVDLVQYLEAVRPGYYHFRADRDNFDYVYLVKDLIELKGRRYNSKKNHLNYFYSYYPQARYVPITPELIPACVASTLAWYDRRCDEDPCMEYEKEAILRAFAHFRELKLVGGAIVIDGKVEAFTFGEALNSDTVVVHIEKGNADFRGIYQVINQQFCHQWRHMRYINREEDMGIEGLRQAKLSYRPVKLVEKYDVAIAK</sequence>